<dbReference type="GO" id="GO:0019319">
    <property type="term" value="P:hexose biosynthetic process"/>
    <property type="evidence" value="ECO:0007669"/>
    <property type="project" value="TreeGrafter"/>
</dbReference>
<keyword evidence="2" id="KW-1185">Reference proteome</keyword>
<dbReference type="PANTHER" id="PTHR15723:SF0">
    <property type="entry name" value="CARBOHYDRATE SULFOTRANSFERASE 15"/>
    <property type="match status" value="1"/>
</dbReference>
<evidence type="ECO:0000313" key="2">
    <source>
        <dbReference type="Proteomes" id="UP000828390"/>
    </source>
</evidence>
<dbReference type="GO" id="GO:0050659">
    <property type="term" value="F:N-acetylgalactosamine 4-sulfate 6-O-sulfotransferase activity"/>
    <property type="evidence" value="ECO:0007669"/>
    <property type="project" value="TreeGrafter"/>
</dbReference>
<dbReference type="SUPFAM" id="SSF52540">
    <property type="entry name" value="P-loop containing nucleoside triphosphate hydrolases"/>
    <property type="match status" value="1"/>
</dbReference>
<sequence length="112" mass="13552">MQVQLGIYYIYWQELTRLFSRDNILVLQNKDMKYKERTMKMVYNFLGLRELTAVEMQSVVKSQEQYIRKASYKEKGPMLKETRELLTEFYQPFNEKMAELTGDSQFLYMDTS</sequence>
<dbReference type="Proteomes" id="UP000828390">
    <property type="component" value="Unassembled WGS sequence"/>
</dbReference>
<proteinExistence type="predicted"/>
<protein>
    <recommendedName>
        <fullName evidence="3">Sulfotransferase</fullName>
    </recommendedName>
</protein>
<dbReference type="InterPro" id="IPR052654">
    <property type="entry name" value="CS_Sulfotransferase"/>
</dbReference>
<dbReference type="PANTHER" id="PTHR15723">
    <property type="entry name" value="CARBOHYDRATE SULFOTRANSFERASE 15"/>
    <property type="match status" value="1"/>
</dbReference>
<accession>A0A9D4HTR8</accession>
<gene>
    <name evidence="1" type="ORF">DPMN_056992</name>
</gene>
<organism evidence="1 2">
    <name type="scientific">Dreissena polymorpha</name>
    <name type="common">Zebra mussel</name>
    <name type="synonym">Mytilus polymorpha</name>
    <dbReference type="NCBI Taxonomy" id="45954"/>
    <lineage>
        <taxon>Eukaryota</taxon>
        <taxon>Metazoa</taxon>
        <taxon>Spiralia</taxon>
        <taxon>Lophotrochozoa</taxon>
        <taxon>Mollusca</taxon>
        <taxon>Bivalvia</taxon>
        <taxon>Autobranchia</taxon>
        <taxon>Heteroconchia</taxon>
        <taxon>Euheterodonta</taxon>
        <taxon>Imparidentia</taxon>
        <taxon>Neoheterodontei</taxon>
        <taxon>Myida</taxon>
        <taxon>Dreissenoidea</taxon>
        <taxon>Dreissenidae</taxon>
        <taxon>Dreissena</taxon>
    </lineage>
</organism>
<dbReference type="AlphaFoldDB" id="A0A9D4HTR8"/>
<reference evidence="1" key="2">
    <citation type="submission" date="2020-11" db="EMBL/GenBank/DDBJ databases">
        <authorList>
            <person name="McCartney M.A."/>
            <person name="Auch B."/>
            <person name="Kono T."/>
            <person name="Mallez S."/>
            <person name="Becker A."/>
            <person name="Gohl D.M."/>
            <person name="Silverstein K.A.T."/>
            <person name="Koren S."/>
            <person name="Bechman K.B."/>
            <person name="Herman A."/>
            <person name="Abrahante J.E."/>
            <person name="Garbe J."/>
        </authorList>
    </citation>
    <scope>NUCLEOTIDE SEQUENCE</scope>
    <source>
        <strain evidence="1">Duluth1</strain>
        <tissue evidence="1">Whole animal</tissue>
    </source>
</reference>
<evidence type="ECO:0008006" key="3">
    <source>
        <dbReference type="Google" id="ProtNLM"/>
    </source>
</evidence>
<dbReference type="InterPro" id="IPR027417">
    <property type="entry name" value="P-loop_NTPase"/>
</dbReference>
<dbReference type="EMBL" id="JAIWYP010000012">
    <property type="protein sequence ID" value="KAH3730989.1"/>
    <property type="molecule type" value="Genomic_DNA"/>
</dbReference>
<name>A0A9D4HTR8_DREPO</name>
<dbReference type="Gene3D" id="3.40.50.300">
    <property type="entry name" value="P-loop containing nucleotide triphosphate hydrolases"/>
    <property type="match status" value="1"/>
</dbReference>
<evidence type="ECO:0000313" key="1">
    <source>
        <dbReference type="EMBL" id="KAH3730989.1"/>
    </source>
</evidence>
<comment type="caution">
    <text evidence="1">The sequence shown here is derived from an EMBL/GenBank/DDBJ whole genome shotgun (WGS) entry which is preliminary data.</text>
</comment>
<reference evidence="1" key="1">
    <citation type="journal article" date="2019" name="bioRxiv">
        <title>The Genome of the Zebra Mussel, Dreissena polymorpha: A Resource for Invasive Species Research.</title>
        <authorList>
            <person name="McCartney M.A."/>
            <person name="Auch B."/>
            <person name="Kono T."/>
            <person name="Mallez S."/>
            <person name="Zhang Y."/>
            <person name="Obille A."/>
            <person name="Becker A."/>
            <person name="Abrahante J.E."/>
            <person name="Garbe J."/>
            <person name="Badalamenti J.P."/>
            <person name="Herman A."/>
            <person name="Mangelson H."/>
            <person name="Liachko I."/>
            <person name="Sullivan S."/>
            <person name="Sone E.D."/>
            <person name="Koren S."/>
            <person name="Silverstein K.A.T."/>
            <person name="Beckman K.B."/>
            <person name="Gohl D.M."/>
        </authorList>
    </citation>
    <scope>NUCLEOTIDE SEQUENCE</scope>
    <source>
        <strain evidence="1">Duluth1</strain>
        <tissue evidence="1">Whole animal</tissue>
    </source>
</reference>